<name>A0A218WD86_PUNGR</name>
<keyword evidence="3 11" id="KW-0349">Heme</keyword>
<dbReference type="PROSITE" id="PS00086">
    <property type="entry name" value="CYTOCHROME_P450"/>
    <property type="match status" value="1"/>
</dbReference>
<evidence type="ECO:0000256" key="4">
    <source>
        <dbReference type="ARBA" id="ARBA00022692"/>
    </source>
</evidence>
<dbReference type="PANTHER" id="PTHR47947">
    <property type="entry name" value="CYTOCHROME P450 82C3-RELATED"/>
    <property type="match status" value="1"/>
</dbReference>
<dbReference type="InterPro" id="IPR050651">
    <property type="entry name" value="Plant_Cytochrome_P450_Monoox"/>
</dbReference>
<dbReference type="InterPro" id="IPR036396">
    <property type="entry name" value="Cyt_P450_sf"/>
</dbReference>
<keyword evidence="9 12" id="KW-0503">Monooxygenase</keyword>
<dbReference type="FunFam" id="1.10.630.10:FF:000023">
    <property type="entry name" value="Cytochrome P450 family protein"/>
    <property type="match status" value="1"/>
</dbReference>
<keyword evidence="8 11" id="KW-0408">Iron</keyword>
<evidence type="ECO:0000256" key="12">
    <source>
        <dbReference type="RuleBase" id="RU000461"/>
    </source>
</evidence>
<evidence type="ECO:0000256" key="6">
    <source>
        <dbReference type="ARBA" id="ARBA00022989"/>
    </source>
</evidence>
<dbReference type="Pfam" id="PF00067">
    <property type="entry name" value="p450"/>
    <property type="match status" value="1"/>
</dbReference>
<evidence type="ECO:0000313" key="13">
    <source>
        <dbReference type="EMBL" id="OWM70834.1"/>
    </source>
</evidence>
<dbReference type="InterPro" id="IPR017972">
    <property type="entry name" value="Cyt_P450_CS"/>
</dbReference>
<evidence type="ECO:0000256" key="5">
    <source>
        <dbReference type="ARBA" id="ARBA00022723"/>
    </source>
</evidence>
<comment type="cofactor">
    <cofactor evidence="11">
        <name>heme</name>
        <dbReference type="ChEBI" id="CHEBI:30413"/>
    </cofactor>
</comment>
<gene>
    <name evidence="13" type="ORF">CDL15_Pgr014507</name>
</gene>
<evidence type="ECO:0008006" key="15">
    <source>
        <dbReference type="Google" id="ProtNLM"/>
    </source>
</evidence>
<dbReference type="Proteomes" id="UP000197138">
    <property type="component" value="Unassembled WGS sequence"/>
</dbReference>
<organism evidence="13 14">
    <name type="scientific">Punica granatum</name>
    <name type="common">Pomegranate</name>
    <dbReference type="NCBI Taxonomy" id="22663"/>
    <lineage>
        <taxon>Eukaryota</taxon>
        <taxon>Viridiplantae</taxon>
        <taxon>Streptophyta</taxon>
        <taxon>Embryophyta</taxon>
        <taxon>Tracheophyta</taxon>
        <taxon>Spermatophyta</taxon>
        <taxon>Magnoliopsida</taxon>
        <taxon>eudicotyledons</taxon>
        <taxon>Gunneridae</taxon>
        <taxon>Pentapetalae</taxon>
        <taxon>rosids</taxon>
        <taxon>malvids</taxon>
        <taxon>Myrtales</taxon>
        <taxon>Lythraceae</taxon>
        <taxon>Punica</taxon>
    </lineage>
</organism>
<protein>
    <recommendedName>
        <fullName evidence="15">Cytochrome P450 81Q32-like</fullName>
    </recommendedName>
</protein>
<dbReference type="InterPro" id="IPR001128">
    <property type="entry name" value="Cyt_P450"/>
</dbReference>
<evidence type="ECO:0000256" key="7">
    <source>
        <dbReference type="ARBA" id="ARBA00023002"/>
    </source>
</evidence>
<dbReference type="GO" id="GO:0016020">
    <property type="term" value="C:membrane"/>
    <property type="evidence" value="ECO:0007669"/>
    <property type="project" value="UniProtKB-SubCell"/>
</dbReference>
<proteinExistence type="inferred from homology"/>
<dbReference type="GO" id="GO:0020037">
    <property type="term" value="F:heme binding"/>
    <property type="evidence" value="ECO:0007669"/>
    <property type="project" value="InterPro"/>
</dbReference>
<dbReference type="GO" id="GO:0005506">
    <property type="term" value="F:iron ion binding"/>
    <property type="evidence" value="ECO:0007669"/>
    <property type="project" value="InterPro"/>
</dbReference>
<evidence type="ECO:0000256" key="10">
    <source>
        <dbReference type="ARBA" id="ARBA00023136"/>
    </source>
</evidence>
<dbReference type="EMBL" id="MTKT01004609">
    <property type="protein sequence ID" value="OWM70834.1"/>
    <property type="molecule type" value="Genomic_DNA"/>
</dbReference>
<feature type="binding site" description="axial binding residue" evidence="11">
    <location>
        <position position="446"/>
    </location>
    <ligand>
        <name>heme</name>
        <dbReference type="ChEBI" id="CHEBI:30413"/>
    </ligand>
    <ligandPart>
        <name>Fe</name>
        <dbReference type="ChEBI" id="CHEBI:18248"/>
    </ligandPart>
</feature>
<keyword evidence="5 11" id="KW-0479">Metal-binding</keyword>
<dbReference type="PRINTS" id="PR00385">
    <property type="entry name" value="P450"/>
</dbReference>
<evidence type="ECO:0000256" key="1">
    <source>
        <dbReference type="ARBA" id="ARBA00004167"/>
    </source>
</evidence>
<keyword evidence="7 12" id="KW-0560">Oxidoreductase</keyword>
<evidence type="ECO:0000256" key="9">
    <source>
        <dbReference type="ARBA" id="ARBA00023033"/>
    </source>
</evidence>
<accession>A0A218WD86</accession>
<evidence type="ECO:0000256" key="2">
    <source>
        <dbReference type="ARBA" id="ARBA00010617"/>
    </source>
</evidence>
<dbReference type="CDD" id="cd20653">
    <property type="entry name" value="CYP81"/>
    <property type="match status" value="1"/>
</dbReference>
<dbReference type="Gene3D" id="1.10.630.10">
    <property type="entry name" value="Cytochrome P450"/>
    <property type="match status" value="1"/>
</dbReference>
<keyword evidence="10" id="KW-0472">Membrane</keyword>
<keyword evidence="6" id="KW-1133">Transmembrane helix</keyword>
<evidence type="ECO:0000256" key="8">
    <source>
        <dbReference type="ARBA" id="ARBA00023004"/>
    </source>
</evidence>
<comment type="subcellular location">
    <subcellularLocation>
        <location evidence="1">Membrane</location>
        <topology evidence="1">Single-pass membrane protein</topology>
    </subcellularLocation>
</comment>
<evidence type="ECO:0000256" key="11">
    <source>
        <dbReference type="PIRSR" id="PIRSR602401-1"/>
    </source>
</evidence>
<evidence type="ECO:0000256" key="3">
    <source>
        <dbReference type="ARBA" id="ARBA00022617"/>
    </source>
</evidence>
<comment type="caution">
    <text evidence="13">The sequence shown here is derived from an EMBL/GenBank/DDBJ whole genome shotgun (WGS) entry which is preliminary data.</text>
</comment>
<sequence length="511" mass="57416">MEETFLCCLSALSFIALFFLSKLLISKRGKAKKLPPCPPSLPILGHLHLIGAPVHRTLERISQRYGPVFSLSFGSLPVVVISSPSAVEECFGKNDIIFANRPRIEGWRELSYNFTTVGTSSYGPLWRNLRRISVLEIFSSTRLNSFLGIRLEELRFLVKNLHKTVTEHGGVSRVEMRPRLQELTFNVIMRMLSGKRYFGDEVDNSDEAKNFREITSTFFEVSGISDLGDFIPMLRWLGLGRGKQKKIVETKRKADMFLQGLIEEHRNRTGERTNRTKTIIDVMLELQSSEAESFSDDVIKGMILLLLSAGTDTSTVTMEWAMSLMLNNPASLDKARVELDNYVGQDRLIDEQDLPHLPYLQSVINETLRLFPPGPLLVPHYSSSDATIQGFDVPQGTMLFVNAWALHRDPTVWDDPTSFRPERFEGLDQASYTHTLLPFGLGRRACPGAGLAHRMLGLGLGALIQCFDWERVGEELVDLSEGTGLTMPKAQPLKGLCRSRNSIITNVLSQL</sequence>
<dbReference type="InterPro" id="IPR002401">
    <property type="entry name" value="Cyt_P450_E_grp-I"/>
</dbReference>
<dbReference type="AlphaFoldDB" id="A0A218WD86"/>
<dbReference type="GO" id="GO:0004497">
    <property type="term" value="F:monooxygenase activity"/>
    <property type="evidence" value="ECO:0007669"/>
    <property type="project" value="UniProtKB-KW"/>
</dbReference>
<dbReference type="PANTHER" id="PTHR47947:SF62">
    <property type="entry name" value="CYTOCHROME P450, FAMILY 81, SUBFAMILY D, POLYPEPTIDE 5"/>
    <property type="match status" value="1"/>
</dbReference>
<keyword evidence="4" id="KW-0812">Transmembrane</keyword>
<reference evidence="14" key="1">
    <citation type="journal article" date="2017" name="Plant J.">
        <title>The pomegranate (Punica granatum L.) genome and the genomics of punicalagin biosynthesis.</title>
        <authorList>
            <person name="Qin G."/>
            <person name="Xu C."/>
            <person name="Ming R."/>
            <person name="Tang H."/>
            <person name="Guyot R."/>
            <person name="Kramer E.M."/>
            <person name="Hu Y."/>
            <person name="Yi X."/>
            <person name="Qi Y."/>
            <person name="Xu X."/>
            <person name="Gao Z."/>
            <person name="Pan H."/>
            <person name="Jian J."/>
            <person name="Tian Y."/>
            <person name="Yue Z."/>
            <person name="Xu Y."/>
        </authorList>
    </citation>
    <scope>NUCLEOTIDE SEQUENCE [LARGE SCALE GENOMIC DNA]</scope>
    <source>
        <strain evidence="14">cv. Dabenzi</strain>
    </source>
</reference>
<dbReference type="GO" id="GO:0016705">
    <property type="term" value="F:oxidoreductase activity, acting on paired donors, with incorporation or reduction of molecular oxygen"/>
    <property type="evidence" value="ECO:0007669"/>
    <property type="project" value="InterPro"/>
</dbReference>
<evidence type="ECO:0000313" key="14">
    <source>
        <dbReference type="Proteomes" id="UP000197138"/>
    </source>
</evidence>
<dbReference type="PRINTS" id="PR00463">
    <property type="entry name" value="EP450I"/>
</dbReference>
<dbReference type="SUPFAM" id="SSF48264">
    <property type="entry name" value="Cytochrome P450"/>
    <property type="match status" value="1"/>
</dbReference>
<comment type="similarity">
    <text evidence="2 12">Belongs to the cytochrome P450 family.</text>
</comment>